<gene>
    <name evidence="2" type="ORF">IFO71_01735</name>
</gene>
<dbReference type="Proteomes" id="UP000613768">
    <property type="component" value="Unassembled WGS sequence"/>
</dbReference>
<dbReference type="GO" id="GO:0017116">
    <property type="term" value="F:single-stranded DNA helicase activity"/>
    <property type="evidence" value="ECO:0007669"/>
    <property type="project" value="TreeGrafter"/>
</dbReference>
<dbReference type="Pfam" id="PF00004">
    <property type="entry name" value="AAA"/>
    <property type="match status" value="1"/>
</dbReference>
<dbReference type="InterPro" id="IPR003959">
    <property type="entry name" value="ATPase_AAA_core"/>
</dbReference>
<reference evidence="2 3" key="1">
    <citation type="submission" date="2020-09" db="EMBL/GenBank/DDBJ databases">
        <title>Pseudoxanthomonas sp. CAU 1598 isolated from sand of Yaerae Beach.</title>
        <authorList>
            <person name="Kim W."/>
        </authorList>
    </citation>
    <scope>NUCLEOTIDE SEQUENCE [LARGE SCALE GENOMIC DNA]</scope>
    <source>
        <strain evidence="2 3">CAU 1598</strain>
    </source>
</reference>
<keyword evidence="3" id="KW-1185">Reference proteome</keyword>
<sequence>MNAGTGRRSGGATPSLFQADASQRPLAERMRPRVLHEVVGQAHLLGPQGVIRRAFESGHPHSMVLWGPPGCGKTTLARLLAQSASLPFVSLSAVLSGLPDVRKVLDSARQRFPHEGATLLFVDEVHRFHGL</sequence>
<protein>
    <submittedName>
        <fullName evidence="2">AAA family ATPase</fullName>
    </submittedName>
</protein>
<accession>A0AAW3ZJH9</accession>
<dbReference type="SUPFAM" id="SSF52540">
    <property type="entry name" value="P-loop containing nucleoside triphosphate hydrolases"/>
    <property type="match status" value="1"/>
</dbReference>
<dbReference type="AlphaFoldDB" id="A0AAW3ZJH9"/>
<dbReference type="GO" id="GO:0005524">
    <property type="term" value="F:ATP binding"/>
    <property type="evidence" value="ECO:0007669"/>
    <property type="project" value="InterPro"/>
</dbReference>
<evidence type="ECO:0000313" key="3">
    <source>
        <dbReference type="Proteomes" id="UP000613768"/>
    </source>
</evidence>
<evidence type="ECO:0000259" key="1">
    <source>
        <dbReference type="Pfam" id="PF00004"/>
    </source>
</evidence>
<dbReference type="GO" id="GO:0006261">
    <property type="term" value="P:DNA-templated DNA replication"/>
    <property type="evidence" value="ECO:0007669"/>
    <property type="project" value="TreeGrafter"/>
</dbReference>
<evidence type="ECO:0000313" key="2">
    <source>
        <dbReference type="EMBL" id="MBD8524451.1"/>
    </source>
</evidence>
<dbReference type="GO" id="GO:0008047">
    <property type="term" value="F:enzyme activator activity"/>
    <property type="evidence" value="ECO:0007669"/>
    <property type="project" value="TreeGrafter"/>
</dbReference>
<dbReference type="GO" id="GO:0000731">
    <property type="term" value="P:DNA synthesis involved in DNA repair"/>
    <property type="evidence" value="ECO:0007669"/>
    <property type="project" value="TreeGrafter"/>
</dbReference>
<dbReference type="Gene3D" id="3.40.50.300">
    <property type="entry name" value="P-loop containing nucleotide triphosphate hydrolases"/>
    <property type="match status" value="1"/>
</dbReference>
<organism evidence="2 3">
    <name type="scientific">Pseudomarimonas arenosa</name>
    <dbReference type="NCBI Taxonomy" id="2774145"/>
    <lineage>
        <taxon>Bacteria</taxon>
        <taxon>Pseudomonadati</taxon>
        <taxon>Pseudomonadota</taxon>
        <taxon>Gammaproteobacteria</taxon>
        <taxon>Lysobacterales</taxon>
        <taxon>Lysobacteraceae</taxon>
        <taxon>Pseudomarimonas</taxon>
    </lineage>
</organism>
<dbReference type="PANTHER" id="PTHR13779">
    <property type="entry name" value="WERNER HELICASE-INTERACTING PROTEIN 1 FAMILY MEMBER"/>
    <property type="match status" value="1"/>
</dbReference>
<comment type="caution">
    <text evidence="2">The sequence shown here is derived from an EMBL/GenBank/DDBJ whole genome shotgun (WGS) entry which is preliminary data.</text>
</comment>
<proteinExistence type="predicted"/>
<dbReference type="EMBL" id="JACYTR010000002">
    <property type="protein sequence ID" value="MBD8524451.1"/>
    <property type="molecule type" value="Genomic_DNA"/>
</dbReference>
<dbReference type="InterPro" id="IPR051314">
    <property type="entry name" value="AAA_ATPase_RarA/MGS1/WRNIP1"/>
</dbReference>
<dbReference type="GO" id="GO:0016887">
    <property type="term" value="F:ATP hydrolysis activity"/>
    <property type="evidence" value="ECO:0007669"/>
    <property type="project" value="InterPro"/>
</dbReference>
<name>A0AAW3ZJH9_9GAMM</name>
<dbReference type="InterPro" id="IPR027417">
    <property type="entry name" value="P-loop_NTPase"/>
</dbReference>
<dbReference type="PANTHER" id="PTHR13779:SF7">
    <property type="entry name" value="ATPASE WRNIP1"/>
    <property type="match status" value="1"/>
</dbReference>
<feature type="domain" description="ATPase AAA-type core" evidence="1">
    <location>
        <begin position="63"/>
        <end position="129"/>
    </location>
</feature>